<evidence type="ECO:0000256" key="10">
    <source>
        <dbReference type="SAM" id="MobiDB-lite"/>
    </source>
</evidence>
<gene>
    <name evidence="12" type="primary">KIP3</name>
    <name evidence="12" type="ORF">MPSI1_000400</name>
</gene>
<dbReference type="GO" id="GO:0090307">
    <property type="term" value="P:mitotic spindle assembly"/>
    <property type="evidence" value="ECO:0007669"/>
    <property type="project" value="UniProtKB-ARBA"/>
</dbReference>
<reference evidence="12" key="1">
    <citation type="submission" date="2023-02" db="EMBL/GenBank/DDBJ databases">
        <title>Mating type loci evolution in Malassezia.</title>
        <authorList>
            <person name="Coelho M.A."/>
        </authorList>
    </citation>
    <scope>NUCLEOTIDE SEQUENCE</scope>
    <source>
        <strain evidence="12">CBS 14136</strain>
    </source>
</reference>
<evidence type="ECO:0000259" key="11">
    <source>
        <dbReference type="SMART" id="SM00129"/>
    </source>
</evidence>
<dbReference type="InterPro" id="IPR001752">
    <property type="entry name" value="Kinesin_motor_dom"/>
</dbReference>
<evidence type="ECO:0000256" key="6">
    <source>
        <dbReference type="ARBA" id="ARBA00023054"/>
    </source>
</evidence>
<dbReference type="AlphaFoldDB" id="A0AAF0F816"/>
<organism evidence="12 13">
    <name type="scientific">Malassezia psittaci</name>
    <dbReference type="NCBI Taxonomy" id="1821823"/>
    <lineage>
        <taxon>Eukaryota</taxon>
        <taxon>Fungi</taxon>
        <taxon>Dikarya</taxon>
        <taxon>Basidiomycota</taxon>
        <taxon>Ustilaginomycotina</taxon>
        <taxon>Malasseziomycetes</taxon>
        <taxon>Malasseziales</taxon>
        <taxon>Malasseziaceae</taxon>
        <taxon>Malassezia</taxon>
    </lineage>
</organism>
<feature type="domain" description="Kinesin motor" evidence="11">
    <location>
        <begin position="3"/>
        <end position="403"/>
    </location>
</feature>
<dbReference type="Proteomes" id="UP001214628">
    <property type="component" value="Chromosome 1"/>
</dbReference>
<dbReference type="SUPFAM" id="SSF52540">
    <property type="entry name" value="P-loop containing nucleoside triphosphate hydrolases"/>
    <property type="match status" value="1"/>
</dbReference>
<dbReference type="GO" id="GO:0033047">
    <property type="term" value="P:regulation of mitotic sister chromatid segregation"/>
    <property type="evidence" value="ECO:0007669"/>
    <property type="project" value="UniProtKB-ARBA"/>
</dbReference>
<keyword evidence="8" id="KW-0206">Cytoskeleton</keyword>
<feature type="compositionally biased region" description="Polar residues" evidence="10">
    <location>
        <begin position="858"/>
        <end position="880"/>
    </location>
</feature>
<protein>
    <submittedName>
        <fullName evidence="12">Tubulin-dependent ATPase kip3</fullName>
    </submittedName>
</protein>
<dbReference type="PRINTS" id="PR00380">
    <property type="entry name" value="KINESINHEAVY"/>
</dbReference>
<dbReference type="GO" id="GO:0051656">
    <property type="term" value="P:establishment of organelle localization"/>
    <property type="evidence" value="ECO:0007669"/>
    <property type="project" value="UniProtKB-ARBA"/>
</dbReference>
<keyword evidence="7" id="KW-0505">Motor protein</keyword>
<evidence type="ECO:0000256" key="3">
    <source>
        <dbReference type="ARBA" id="ARBA00022701"/>
    </source>
</evidence>
<dbReference type="PROSITE" id="PS00411">
    <property type="entry name" value="KINESIN_MOTOR_1"/>
    <property type="match status" value="1"/>
</dbReference>
<dbReference type="Gene3D" id="3.40.850.10">
    <property type="entry name" value="Kinesin motor domain"/>
    <property type="match status" value="1"/>
</dbReference>
<dbReference type="GO" id="GO:0070462">
    <property type="term" value="P:plus-end specific microtubule depolymerization"/>
    <property type="evidence" value="ECO:0007669"/>
    <property type="project" value="UniProtKB-ARBA"/>
</dbReference>
<dbReference type="InterPro" id="IPR027417">
    <property type="entry name" value="P-loop_NTPase"/>
</dbReference>
<dbReference type="EMBL" id="CP118375">
    <property type="protein sequence ID" value="WFD41764.1"/>
    <property type="molecule type" value="Genomic_DNA"/>
</dbReference>
<feature type="compositionally biased region" description="Low complexity" evidence="10">
    <location>
        <begin position="751"/>
        <end position="766"/>
    </location>
</feature>
<feature type="compositionally biased region" description="Polar residues" evidence="10">
    <location>
        <begin position="655"/>
        <end position="664"/>
    </location>
</feature>
<feature type="region of interest" description="Disordered" evidence="10">
    <location>
        <begin position="858"/>
        <end position="961"/>
    </location>
</feature>
<dbReference type="InterPro" id="IPR019821">
    <property type="entry name" value="Kinesin_motor_CS"/>
</dbReference>
<dbReference type="GO" id="GO:0035371">
    <property type="term" value="C:microtubule plus-end"/>
    <property type="evidence" value="ECO:0007669"/>
    <property type="project" value="UniProtKB-ARBA"/>
</dbReference>
<name>A0AAF0F816_9BASI</name>
<keyword evidence="2" id="KW-0963">Cytoplasm</keyword>
<dbReference type="CDD" id="cd01370">
    <property type="entry name" value="KISc_KIP3_like"/>
    <property type="match status" value="1"/>
</dbReference>
<dbReference type="GO" id="GO:0008017">
    <property type="term" value="F:microtubule binding"/>
    <property type="evidence" value="ECO:0007669"/>
    <property type="project" value="InterPro"/>
</dbReference>
<keyword evidence="3" id="KW-0493">Microtubule</keyword>
<dbReference type="GO" id="GO:0005634">
    <property type="term" value="C:nucleus"/>
    <property type="evidence" value="ECO:0007669"/>
    <property type="project" value="UniProtKB-ARBA"/>
</dbReference>
<dbReference type="InterPro" id="IPR036961">
    <property type="entry name" value="Kinesin_motor_dom_sf"/>
</dbReference>
<evidence type="ECO:0000313" key="12">
    <source>
        <dbReference type="EMBL" id="WFD41764.1"/>
    </source>
</evidence>
<evidence type="ECO:0000256" key="9">
    <source>
        <dbReference type="SAM" id="Coils"/>
    </source>
</evidence>
<evidence type="ECO:0000256" key="7">
    <source>
        <dbReference type="ARBA" id="ARBA00023175"/>
    </source>
</evidence>
<feature type="compositionally biased region" description="Polar residues" evidence="10">
    <location>
        <begin position="734"/>
        <end position="744"/>
    </location>
</feature>
<evidence type="ECO:0000256" key="4">
    <source>
        <dbReference type="ARBA" id="ARBA00022741"/>
    </source>
</evidence>
<evidence type="ECO:0000256" key="2">
    <source>
        <dbReference type="ARBA" id="ARBA00022490"/>
    </source>
</evidence>
<keyword evidence="5" id="KW-0067">ATP-binding</keyword>
<keyword evidence="13" id="KW-1185">Reference proteome</keyword>
<dbReference type="PANTHER" id="PTHR47968:SF13">
    <property type="entry name" value="KINESIN-LIKE PROTEIN KIF19 ISOFORM X1"/>
    <property type="match status" value="1"/>
</dbReference>
<dbReference type="PANTHER" id="PTHR47968">
    <property type="entry name" value="CENTROMERE PROTEIN E"/>
    <property type="match status" value="1"/>
</dbReference>
<feature type="compositionally biased region" description="Low complexity" evidence="10">
    <location>
        <begin position="916"/>
        <end position="929"/>
    </location>
</feature>
<dbReference type="Pfam" id="PF00225">
    <property type="entry name" value="Kinesin"/>
    <property type="match status" value="1"/>
</dbReference>
<dbReference type="GO" id="GO:0005524">
    <property type="term" value="F:ATP binding"/>
    <property type="evidence" value="ECO:0007669"/>
    <property type="project" value="UniProtKB-KW"/>
</dbReference>
<evidence type="ECO:0000256" key="8">
    <source>
        <dbReference type="ARBA" id="ARBA00023212"/>
    </source>
</evidence>
<feature type="region of interest" description="Disordered" evidence="10">
    <location>
        <begin position="640"/>
        <end position="822"/>
    </location>
</feature>
<accession>A0AAF0F816</accession>
<dbReference type="FunFam" id="3.40.850.10:FF:000090">
    <property type="entry name" value="Kinesin-like protein"/>
    <property type="match status" value="1"/>
</dbReference>
<dbReference type="GO" id="GO:0061673">
    <property type="term" value="C:mitotic spindle astral microtubule"/>
    <property type="evidence" value="ECO:0007669"/>
    <property type="project" value="UniProtKB-ARBA"/>
</dbReference>
<proteinExistence type="predicted"/>
<dbReference type="SMART" id="SM00129">
    <property type="entry name" value="KISc"/>
    <property type="match status" value="1"/>
</dbReference>
<comment type="subcellular location">
    <subcellularLocation>
        <location evidence="1">Cytoplasm</location>
        <location evidence="1">Cytoskeleton</location>
    </subcellularLocation>
</comment>
<evidence type="ECO:0000313" key="13">
    <source>
        <dbReference type="Proteomes" id="UP001214628"/>
    </source>
</evidence>
<feature type="compositionally biased region" description="Polar residues" evidence="10">
    <location>
        <begin position="887"/>
        <end position="902"/>
    </location>
</feature>
<sequence length="992" mass="108044">MTESSIQVAVRIRPLNAKEISLLAPVDTSQPFQGDGGLAGSPSKAPNAITAMRTNYIRNILSPVDDRVLVFDPAVPAAQVRGQKQVSQSHMHLHGNGRRARDVRYAFDRVFPPSTTQQEVYQGTVEPMLTGVLSGFNASVFAYGATGCGKTHTISGNSDDPGLIFLAMRGLYERIEQERDQFETHVRLSYLEIYNETIRDLLSPSPTTSGPGLALREDAASKISVVGISEHIPESPEQVLEMITEGNRRRTQSPTEANAVSSRSHAVLQLNVTRKPRTADTVEEMCSASLNIIDLAGSERASATNNQGMRMKEGANINRSLLALGSCINALCQTGGSRNVKGRHIPYRNSKLTRLLKFSLGGNCKTVMIVCVSPSSAHYEETHNTLKYANQAKNIQTKVTRNLLHIDRHVAQYVHAIASLRQEVQELKEKLASNQRGESVADREKREASLANAIQQLESQARDQRKAVCQAAKDAAPSYASAAIRKALVKASASHPVDDRDVLRQILEQTPNVPQPAQPNSQLGNVSLHPLVSADPLSMQVYTLKHAQLETDIASAMYKQTLESLCEMLQDTIGSRLVELALSTANASSTLQNAADRLELQISDAQRSDLANELSKASESARSTLTKAMGTENLQLPVTKGEISSHAANTRPRLSLNTRPSNDSARFMRFASPRRRTLRPSLTSRPRNPVDLADSESGKPTVRSVPNGPIPLPKPRMSLAPTARKSLAPRPSVTMRSISGSQPSLAPRLNTNAASSRSTKTSASESLRSDKPNPNAASAQRQRDRQRSTSSAETMENQAHKRSLLEKPVMTKSVARQTNELSSVDARAASKILNAGKKFGGTALYNEDLGKQIDSLSAPSTVDSMRAQSTSPEGTKGLTQESERSQNTDNTSAVVISEQTSEQPRDQSKSPRLLRSASPTSTTDQPSSPARDTGMKRRGLFQRQFLTRPETEEPDSSMDSLLNTEIGDLSAQFPHEDWQTQLLDTPGPLHTK</sequence>
<dbReference type="InterPro" id="IPR027640">
    <property type="entry name" value="Kinesin-like_fam"/>
</dbReference>
<keyword evidence="6 9" id="KW-0175">Coiled coil</keyword>
<dbReference type="GO" id="GO:0008574">
    <property type="term" value="F:plus-end-directed microtubule motor activity"/>
    <property type="evidence" value="ECO:0007669"/>
    <property type="project" value="UniProtKB-ARBA"/>
</dbReference>
<dbReference type="GO" id="GO:0010970">
    <property type="term" value="P:transport along microtubule"/>
    <property type="evidence" value="ECO:0007669"/>
    <property type="project" value="UniProtKB-ARBA"/>
</dbReference>
<evidence type="ECO:0000256" key="5">
    <source>
        <dbReference type="ARBA" id="ARBA00022840"/>
    </source>
</evidence>
<keyword evidence="4" id="KW-0547">Nucleotide-binding</keyword>
<evidence type="ECO:0000256" key="1">
    <source>
        <dbReference type="ARBA" id="ARBA00004245"/>
    </source>
</evidence>
<feature type="coiled-coil region" evidence="9">
    <location>
        <begin position="410"/>
        <end position="467"/>
    </location>
</feature>